<reference evidence="1 2" key="1">
    <citation type="submission" date="2020-10" db="EMBL/GenBank/DDBJ databases">
        <title>The Coptis chinensis genome and diversification of protoberbering-type alkaloids.</title>
        <authorList>
            <person name="Wang B."/>
            <person name="Shu S."/>
            <person name="Song C."/>
            <person name="Liu Y."/>
        </authorList>
    </citation>
    <scope>NUCLEOTIDE SEQUENCE [LARGE SCALE GENOMIC DNA]</scope>
    <source>
        <strain evidence="1">HL-2020</strain>
        <tissue evidence="1">Leaf</tissue>
    </source>
</reference>
<dbReference type="InterPro" id="IPR036396">
    <property type="entry name" value="Cyt_P450_sf"/>
</dbReference>
<gene>
    <name evidence="1" type="ORF">IFM89_029328</name>
</gene>
<dbReference type="Gene3D" id="1.10.630.10">
    <property type="entry name" value="Cytochrome P450"/>
    <property type="match status" value="1"/>
</dbReference>
<dbReference type="Proteomes" id="UP000631114">
    <property type="component" value="Unassembled WGS sequence"/>
</dbReference>
<dbReference type="Pfam" id="PF00067">
    <property type="entry name" value="p450"/>
    <property type="match status" value="1"/>
</dbReference>
<evidence type="ECO:0000313" key="1">
    <source>
        <dbReference type="EMBL" id="KAF9622044.1"/>
    </source>
</evidence>
<protein>
    <submittedName>
        <fullName evidence="1">Uncharacterized protein</fullName>
    </submittedName>
</protein>
<sequence length="126" mass="14193">MSLGREEDAKACMAGSTRMQTGMMIAKSLKLAAEAKLLCREIAAHVEFYGFTDYSQLEVRSRSDSLTSTPPTPPRFGMERDEVIKHPQVLLNIQNELDSIVGGNRMVTESDLPHLNYLRFVVRETF</sequence>
<accession>A0A835MCH7</accession>
<dbReference type="PANTHER" id="PTHR47949:SF3">
    <property type="entry name" value="CYTOCHROME P450 703A2"/>
    <property type="match status" value="1"/>
</dbReference>
<dbReference type="SUPFAM" id="SSF48264">
    <property type="entry name" value="Cytochrome P450"/>
    <property type="match status" value="1"/>
</dbReference>
<keyword evidence="2" id="KW-1185">Reference proteome</keyword>
<dbReference type="EMBL" id="JADFTS010000002">
    <property type="protein sequence ID" value="KAF9622044.1"/>
    <property type="molecule type" value="Genomic_DNA"/>
</dbReference>
<dbReference type="GO" id="GO:0020037">
    <property type="term" value="F:heme binding"/>
    <property type="evidence" value="ECO:0007669"/>
    <property type="project" value="InterPro"/>
</dbReference>
<dbReference type="GO" id="GO:0044550">
    <property type="term" value="P:secondary metabolite biosynthetic process"/>
    <property type="evidence" value="ECO:0007669"/>
    <property type="project" value="UniProtKB-ARBA"/>
</dbReference>
<name>A0A835MCH7_9MAGN</name>
<dbReference type="GO" id="GO:0016705">
    <property type="term" value="F:oxidoreductase activity, acting on paired donors, with incorporation or reduction of molecular oxygen"/>
    <property type="evidence" value="ECO:0007669"/>
    <property type="project" value="InterPro"/>
</dbReference>
<dbReference type="InterPro" id="IPR001128">
    <property type="entry name" value="Cyt_P450"/>
</dbReference>
<dbReference type="OrthoDB" id="2789670at2759"/>
<dbReference type="AlphaFoldDB" id="A0A835MCH7"/>
<dbReference type="GO" id="GO:0004497">
    <property type="term" value="F:monooxygenase activity"/>
    <property type="evidence" value="ECO:0007669"/>
    <property type="project" value="InterPro"/>
</dbReference>
<comment type="caution">
    <text evidence="1">The sequence shown here is derived from an EMBL/GenBank/DDBJ whole genome shotgun (WGS) entry which is preliminary data.</text>
</comment>
<organism evidence="1 2">
    <name type="scientific">Coptis chinensis</name>
    <dbReference type="NCBI Taxonomy" id="261450"/>
    <lineage>
        <taxon>Eukaryota</taxon>
        <taxon>Viridiplantae</taxon>
        <taxon>Streptophyta</taxon>
        <taxon>Embryophyta</taxon>
        <taxon>Tracheophyta</taxon>
        <taxon>Spermatophyta</taxon>
        <taxon>Magnoliopsida</taxon>
        <taxon>Ranunculales</taxon>
        <taxon>Ranunculaceae</taxon>
        <taxon>Coptidoideae</taxon>
        <taxon>Coptis</taxon>
    </lineage>
</organism>
<evidence type="ECO:0000313" key="2">
    <source>
        <dbReference type="Proteomes" id="UP000631114"/>
    </source>
</evidence>
<dbReference type="PANTHER" id="PTHR47949">
    <property type="entry name" value="CYTOCHROME P450 703A2-RELATED-RELATED"/>
    <property type="match status" value="1"/>
</dbReference>
<proteinExistence type="predicted"/>
<dbReference type="InterPro" id="IPR051382">
    <property type="entry name" value="CYP450_AA/FA_Hydroxylases"/>
</dbReference>
<dbReference type="GO" id="GO:0005506">
    <property type="term" value="F:iron ion binding"/>
    <property type="evidence" value="ECO:0007669"/>
    <property type="project" value="InterPro"/>
</dbReference>